<dbReference type="AlphaFoldDB" id="A0A9D9GMZ6"/>
<evidence type="ECO:0000256" key="7">
    <source>
        <dbReference type="ARBA" id="ARBA00022989"/>
    </source>
</evidence>
<keyword evidence="9" id="KW-0627">Porphyrin biosynthesis</keyword>
<evidence type="ECO:0000256" key="6">
    <source>
        <dbReference type="ARBA" id="ARBA00022692"/>
    </source>
</evidence>
<accession>A0A9D9GMZ6</accession>
<comment type="subcellular location">
    <subcellularLocation>
        <location evidence="2">Cell inner membrane</location>
        <topology evidence="2">Multi-pass membrane protein</topology>
    </subcellularLocation>
</comment>
<evidence type="ECO:0000313" key="13">
    <source>
        <dbReference type="EMBL" id="MBO8414952.1"/>
    </source>
</evidence>
<dbReference type="PROSITE" id="PS50005">
    <property type="entry name" value="TPR"/>
    <property type="match status" value="1"/>
</dbReference>
<dbReference type="Gene3D" id="1.25.40.10">
    <property type="entry name" value="Tetratricopeptide repeat domain"/>
    <property type="match status" value="1"/>
</dbReference>
<evidence type="ECO:0000256" key="5">
    <source>
        <dbReference type="ARBA" id="ARBA00022519"/>
    </source>
</evidence>
<organism evidence="13 14">
    <name type="scientific">Candidatus Avisuccinivibrio stercorigallinarum</name>
    <dbReference type="NCBI Taxonomy" id="2840704"/>
    <lineage>
        <taxon>Bacteria</taxon>
        <taxon>Pseudomonadati</taxon>
        <taxon>Pseudomonadota</taxon>
        <taxon>Gammaproteobacteria</taxon>
        <taxon>Aeromonadales</taxon>
        <taxon>Succinivibrionaceae</taxon>
        <taxon>Succinivibrionaceae incertae sedis</taxon>
        <taxon>Candidatus Avisuccinivibrio</taxon>
    </lineage>
</organism>
<dbReference type="SUPFAM" id="SSF48452">
    <property type="entry name" value="TPR-like"/>
    <property type="match status" value="1"/>
</dbReference>
<evidence type="ECO:0000259" key="12">
    <source>
        <dbReference type="Pfam" id="PF07219"/>
    </source>
</evidence>
<keyword evidence="7 11" id="KW-1133">Transmembrane helix</keyword>
<dbReference type="InterPro" id="IPR019734">
    <property type="entry name" value="TPR_rpt"/>
</dbReference>
<dbReference type="InterPro" id="IPR005254">
    <property type="entry name" value="Heme_biosyn_assoc_TPR_pro"/>
</dbReference>
<evidence type="ECO:0000256" key="8">
    <source>
        <dbReference type="ARBA" id="ARBA00023136"/>
    </source>
</evidence>
<protein>
    <recommendedName>
        <fullName evidence="12">HemY N-terminal domain-containing protein</fullName>
    </recommendedName>
</protein>
<keyword evidence="5" id="KW-0997">Cell inner membrane</keyword>
<evidence type="ECO:0000256" key="3">
    <source>
        <dbReference type="ARBA" id="ARBA00004744"/>
    </source>
</evidence>
<dbReference type="EMBL" id="JADINH010000016">
    <property type="protein sequence ID" value="MBO8414952.1"/>
    <property type="molecule type" value="Genomic_DNA"/>
</dbReference>
<evidence type="ECO:0000256" key="1">
    <source>
        <dbReference type="ARBA" id="ARBA00002962"/>
    </source>
</evidence>
<dbReference type="Pfam" id="PF07219">
    <property type="entry name" value="HemY_N"/>
    <property type="match status" value="1"/>
</dbReference>
<dbReference type="GO" id="GO:0005886">
    <property type="term" value="C:plasma membrane"/>
    <property type="evidence" value="ECO:0007669"/>
    <property type="project" value="UniProtKB-SubCell"/>
</dbReference>
<dbReference type="Proteomes" id="UP000823631">
    <property type="component" value="Unassembled WGS sequence"/>
</dbReference>
<feature type="domain" description="HemY N-terminal" evidence="12">
    <location>
        <begin position="26"/>
        <end position="130"/>
    </location>
</feature>
<comment type="pathway">
    <text evidence="3">Porphyrin-containing compound metabolism; protoheme biosynthesis.</text>
</comment>
<dbReference type="GO" id="GO:0006779">
    <property type="term" value="P:porphyrin-containing compound biosynthetic process"/>
    <property type="evidence" value="ECO:0007669"/>
    <property type="project" value="UniProtKB-KW"/>
</dbReference>
<keyword evidence="8 11" id="KW-0472">Membrane</keyword>
<feature type="transmembrane region" description="Helical" evidence="11">
    <location>
        <begin position="41"/>
        <end position="63"/>
    </location>
</feature>
<dbReference type="NCBIfam" id="TIGR00540">
    <property type="entry name" value="TPR_hemY_coli"/>
    <property type="match status" value="1"/>
</dbReference>
<sequence>MLKILIFIIILCAAIFAGPYLADQQGYVHIATDNYIVETSLTTAVVLAIVSFIVLYFVVSLLLKILRMPRGTRSFFKRRGQKKTLNLQQDAVLAYEEEDYSRALALVKRSGRMENLPVESLFIGARAAFALQQYELCSKFLDEAKKRSKQSLISSSIIRAKLNLEIGNGKAALEVLDELKQTYSSKLITKLTLQCYNVEHDEDKIAKMTPLLVRQQLISKETAQEQARSGLIDNISKAKDSSELSTVISGMDKKAKQDPAVVGALTTRLLELGDASSARKYSLALLKNNLDPGFLGCVARWPISIPDVLSFLKKQAEDNKIASGVNVPLLKALGNLEFKSGQIKDAQEHLEKALELKQSGEIYYMLAQIMSAQRLYDKACEYYQSALERSKA</sequence>
<reference evidence="13" key="2">
    <citation type="journal article" date="2021" name="PeerJ">
        <title>Extensive microbial diversity within the chicken gut microbiome revealed by metagenomics and culture.</title>
        <authorList>
            <person name="Gilroy R."/>
            <person name="Ravi A."/>
            <person name="Getino M."/>
            <person name="Pursley I."/>
            <person name="Horton D.L."/>
            <person name="Alikhan N.F."/>
            <person name="Baker D."/>
            <person name="Gharbi K."/>
            <person name="Hall N."/>
            <person name="Watson M."/>
            <person name="Adriaenssens E.M."/>
            <person name="Foster-Nyarko E."/>
            <person name="Jarju S."/>
            <person name="Secka A."/>
            <person name="Antonio M."/>
            <person name="Oren A."/>
            <person name="Chaudhuri R.R."/>
            <person name="La Ragione R."/>
            <person name="Hildebrand F."/>
            <person name="Pallen M.J."/>
        </authorList>
    </citation>
    <scope>NUCLEOTIDE SEQUENCE</scope>
    <source>
        <strain evidence="13">17213</strain>
    </source>
</reference>
<reference evidence="13" key="1">
    <citation type="submission" date="2020-10" db="EMBL/GenBank/DDBJ databases">
        <authorList>
            <person name="Gilroy R."/>
        </authorList>
    </citation>
    <scope>NUCLEOTIDE SEQUENCE</scope>
    <source>
        <strain evidence="13">17213</strain>
    </source>
</reference>
<keyword evidence="6 11" id="KW-0812">Transmembrane</keyword>
<dbReference type="InterPro" id="IPR010817">
    <property type="entry name" value="HemY_N"/>
</dbReference>
<dbReference type="PROSITE" id="PS50293">
    <property type="entry name" value="TPR_REGION"/>
    <property type="match status" value="1"/>
</dbReference>
<evidence type="ECO:0000256" key="2">
    <source>
        <dbReference type="ARBA" id="ARBA00004429"/>
    </source>
</evidence>
<dbReference type="InterPro" id="IPR011990">
    <property type="entry name" value="TPR-like_helical_dom_sf"/>
</dbReference>
<gene>
    <name evidence="13" type="ORF">IAB19_01035</name>
</gene>
<feature type="repeat" description="TPR" evidence="10">
    <location>
        <begin position="327"/>
        <end position="360"/>
    </location>
</feature>
<keyword evidence="10" id="KW-0802">TPR repeat</keyword>
<evidence type="ECO:0000313" key="14">
    <source>
        <dbReference type="Proteomes" id="UP000823631"/>
    </source>
</evidence>
<evidence type="ECO:0000256" key="9">
    <source>
        <dbReference type="ARBA" id="ARBA00023244"/>
    </source>
</evidence>
<evidence type="ECO:0000256" key="11">
    <source>
        <dbReference type="SAM" id="Phobius"/>
    </source>
</evidence>
<comment type="function">
    <text evidence="1">Involved in a late step of protoheme IX synthesis.</text>
</comment>
<keyword evidence="4" id="KW-1003">Cell membrane</keyword>
<dbReference type="GO" id="GO:0042168">
    <property type="term" value="P:heme metabolic process"/>
    <property type="evidence" value="ECO:0007669"/>
    <property type="project" value="InterPro"/>
</dbReference>
<evidence type="ECO:0000256" key="4">
    <source>
        <dbReference type="ARBA" id="ARBA00022475"/>
    </source>
</evidence>
<proteinExistence type="predicted"/>
<name>A0A9D9GMZ6_9GAMM</name>
<comment type="caution">
    <text evidence="13">The sequence shown here is derived from an EMBL/GenBank/DDBJ whole genome shotgun (WGS) entry which is preliminary data.</text>
</comment>
<evidence type="ECO:0000256" key="10">
    <source>
        <dbReference type="PROSITE-ProRule" id="PRU00339"/>
    </source>
</evidence>